<keyword evidence="2" id="KW-1185">Reference proteome</keyword>
<proteinExistence type="predicted"/>
<protein>
    <submittedName>
        <fullName evidence="1">Uncharacterized protein</fullName>
    </submittedName>
</protein>
<sequence>MCAVVKFQKCVRISVELKGELFGSFGVACGMYSEVESCSVRIVTQDDINVAYHCHANDKTELWKIQRNDLKRTLSSLLPASTKYGTSLGVVHSQSNENLPYDTTHLSPISVLRNQADKLSAIHHPHSSKPKLHHQKPPKAELQMQCNDNGSIRDCETKQQHIEIPANNFDNKSCWWRMQ</sequence>
<evidence type="ECO:0000313" key="2">
    <source>
        <dbReference type="Proteomes" id="UP001058974"/>
    </source>
</evidence>
<dbReference type="Proteomes" id="UP001058974">
    <property type="component" value="Chromosome 4"/>
</dbReference>
<name>A0A9D5AWD3_PEA</name>
<reference evidence="1 2" key="1">
    <citation type="journal article" date="2022" name="Nat. Genet.">
        <title>Improved pea reference genome and pan-genome highlight genomic features and evolutionary characteristics.</title>
        <authorList>
            <person name="Yang T."/>
            <person name="Liu R."/>
            <person name="Luo Y."/>
            <person name="Hu S."/>
            <person name="Wang D."/>
            <person name="Wang C."/>
            <person name="Pandey M.K."/>
            <person name="Ge S."/>
            <person name="Xu Q."/>
            <person name="Li N."/>
            <person name="Li G."/>
            <person name="Huang Y."/>
            <person name="Saxena R.K."/>
            <person name="Ji Y."/>
            <person name="Li M."/>
            <person name="Yan X."/>
            <person name="He Y."/>
            <person name="Liu Y."/>
            <person name="Wang X."/>
            <person name="Xiang C."/>
            <person name="Varshney R.K."/>
            <person name="Ding H."/>
            <person name="Gao S."/>
            <person name="Zong X."/>
        </authorList>
    </citation>
    <scope>NUCLEOTIDE SEQUENCE [LARGE SCALE GENOMIC DNA]</scope>
    <source>
        <strain evidence="1 2">cv. Zhongwan 6</strain>
    </source>
</reference>
<organism evidence="1 2">
    <name type="scientific">Pisum sativum</name>
    <name type="common">Garden pea</name>
    <name type="synonym">Lathyrus oleraceus</name>
    <dbReference type="NCBI Taxonomy" id="3888"/>
    <lineage>
        <taxon>Eukaryota</taxon>
        <taxon>Viridiplantae</taxon>
        <taxon>Streptophyta</taxon>
        <taxon>Embryophyta</taxon>
        <taxon>Tracheophyta</taxon>
        <taxon>Spermatophyta</taxon>
        <taxon>Magnoliopsida</taxon>
        <taxon>eudicotyledons</taxon>
        <taxon>Gunneridae</taxon>
        <taxon>Pentapetalae</taxon>
        <taxon>rosids</taxon>
        <taxon>fabids</taxon>
        <taxon>Fabales</taxon>
        <taxon>Fabaceae</taxon>
        <taxon>Papilionoideae</taxon>
        <taxon>50 kb inversion clade</taxon>
        <taxon>NPAAA clade</taxon>
        <taxon>Hologalegina</taxon>
        <taxon>IRL clade</taxon>
        <taxon>Fabeae</taxon>
        <taxon>Lathyrus</taxon>
    </lineage>
</organism>
<dbReference type="AlphaFoldDB" id="A0A9D5AWD3"/>
<dbReference type="Gramene" id="Psat04G0479500-T1">
    <property type="protein sequence ID" value="KAI5421085.1"/>
    <property type="gene ID" value="KIW84_044795"/>
</dbReference>
<evidence type="ECO:0000313" key="1">
    <source>
        <dbReference type="EMBL" id="KAI5421085.1"/>
    </source>
</evidence>
<dbReference type="EMBL" id="JAMSHJ010000004">
    <property type="protein sequence ID" value="KAI5421085.1"/>
    <property type="molecule type" value="Genomic_DNA"/>
</dbReference>
<accession>A0A9D5AWD3</accession>
<gene>
    <name evidence="1" type="ORF">KIW84_044795</name>
</gene>
<comment type="caution">
    <text evidence="1">The sequence shown here is derived from an EMBL/GenBank/DDBJ whole genome shotgun (WGS) entry which is preliminary data.</text>
</comment>